<organism evidence="2 3">
    <name type="scientific">Phytophthora nicotianae P10297</name>
    <dbReference type="NCBI Taxonomy" id="1317064"/>
    <lineage>
        <taxon>Eukaryota</taxon>
        <taxon>Sar</taxon>
        <taxon>Stramenopiles</taxon>
        <taxon>Oomycota</taxon>
        <taxon>Peronosporomycetes</taxon>
        <taxon>Peronosporales</taxon>
        <taxon>Peronosporaceae</taxon>
        <taxon>Phytophthora</taxon>
    </lineage>
</organism>
<accession>W2YDL1</accession>
<protein>
    <recommendedName>
        <fullName evidence="1">DUF6818 domain-containing protein</fullName>
    </recommendedName>
</protein>
<name>W2YDL1_PHYNI</name>
<dbReference type="PANTHER" id="PTHR34409:SF1">
    <property type="entry name" value="MYB-LIKE DOMAIN-CONTAINING PROTEIN"/>
    <property type="match status" value="1"/>
</dbReference>
<dbReference type="InterPro" id="IPR046341">
    <property type="entry name" value="SET_dom_sf"/>
</dbReference>
<dbReference type="SUPFAM" id="SSF82199">
    <property type="entry name" value="SET domain"/>
    <property type="match status" value="1"/>
</dbReference>
<dbReference type="AlphaFoldDB" id="W2YDL1"/>
<comment type="caution">
    <text evidence="2">The sequence shown here is derived from an EMBL/GenBank/DDBJ whole genome shotgun (WGS) entry which is preliminary data.</text>
</comment>
<reference evidence="2 3" key="1">
    <citation type="submission" date="2013-11" db="EMBL/GenBank/DDBJ databases">
        <title>The Genome Sequence of Phytophthora parasitica P10297.</title>
        <authorList>
            <consortium name="The Broad Institute Genomics Platform"/>
            <person name="Russ C."/>
            <person name="Tyler B."/>
            <person name="Panabieres F."/>
            <person name="Shan W."/>
            <person name="Tripathy S."/>
            <person name="Grunwald N."/>
            <person name="Machado M."/>
            <person name="Johnson C.S."/>
            <person name="Walker B."/>
            <person name="Young S.K."/>
            <person name="Zeng Q."/>
            <person name="Gargeya S."/>
            <person name="Fitzgerald M."/>
            <person name="Haas B."/>
            <person name="Abouelleil A."/>
            <person name="Allen A.W."/>
            <person name="Alvarado L."/>
            <person name="Arachchi H.M."/>
            <person name="Berlin A.M."/>
            <person name="Chapman S.B."/>
            <person name="Gainer-Dewar J."/>
            <person name="Goldberg J."/>
            <person name="Griggs A."/>
            <person name="Gujja S."/>
            <person name="Hansen M."/>
            <person name="Howarth C."/>
            <person name="Imamovic A."/>
            <person name="Ireland A."/>
            <person name="Larimer J."/>
            <person name="McCowan C."/>
            <person name="Murphy C."/>
            <person name="Pearson M."/>
            <person name="Poon T.W."/>
            <person name="Priest M."/>
            <person name="Roberts A."/>
            <person name="Saif S."/>
            <person name="Shea T."/>
            <person name="Sisk P."/>
            <person name="Sykes S."/>
            <person name="Wortman J."/>
            <person name="Nusbaum C."/>
            <person name="Birren B."/>
        </authorList>
    </citation>
    <scope>NUCLEOTIDE SEQUENCE [LARGE SCALE GENOMIC DNA]</scope>
    <source>
        <strain evidence="2 3">P10297</strain>
    </source>
</reference>
<sequence length="368" mass="41316">MVHVLRTVSCGLVPQLAHAYILQCKLFPYGGACGNGLVESDKAYLARNMRTNTLAVVAADDAGEVLGQYVGEIEDISASRSQRPCNSDYRLILSQRPERLTWPIRAATNVERVGGLMRSVNHACGPVAKFVEVGNVRRLAVVVASTRQEVTVDYSDDQWFICRFTAEKSTLDLACGARWLASNHSLADIDRLLLLVEKTPPLGEDKWDRLALFYNANRPRGAPGRDFESLRHKFKVLYGTRKPGIPDMPPRIKKAKDVKRAIDEKASVVELDDGADDDQRAVEAGFYFDVDPDDTFYEDGEGESSRESARTASTELFEEHIARLKDNSLHSALMQNQHVEDLRKKLTISTFQFIYYIEKFVIVLPVDF</sequence>
<evidence type="ECO:0000313" key="3">
    <source>
        <dbReference type="Proteomes" id="UP000018948"/>
    </source>
</evidence>
<dbReference type="Proteomes" id="UP000018948">
    <property type="component" value="Unassembled WGS sequence"/>
</dbReference>
<evidence type="ECO:0000259" key="1">
    <source>
        <dbReference type="Pfam" id="PF20681"/>
    </source>
</evidence>
<dbReference type="EMBL" id="ANIY01003945">
    <property type="protein sequence ID" value="ETP32718.1"/>
    <property type="molecule type" value="Genomic_DNA"/>
</dbReference>
<dbReference type="PANTHER" id="PTHR34409">
    <property type="entry name" value="SET DOMAIN-CONTAINING PROTEIN"/>
    <property type="match status" value="1"/>
</dbReference>
<dbReference type="InterPro" id="IPR049203">
    <property type="entry name" value="DUF6818"/>
</dbReference>
<feature type="domain" description="DUF6818" evidence="1">
    <location>
        <begin position="201"/>
        <end position="279"/>
    </location>
</feature>
<evidence type="ECO:0000313" key="2">
    <source>
        <dbReference type="EMBL" id="ETP32718.1"/>
    </source>
</evidence>
<gene>
    <name evidence="2" type="ORF">F442_18639</name>
</gene>
<dbReference type="Gene3D" id="2.170.270.10">
    <property type="entry name" value="SET domain"/>
    <property type="match status" value="1"/>
</dbReference>
<dbReference type="Pfam" id="PF20681">
    <property type="entry name" value="DUF6818"/>
    <property type="match status" value="1"/>
</dbReference>
<proteinExistence type="predicted"/>